<feature type="compositionally biased region" description="Gly residues" evidence="3">
    <location>
        <begin position="92"/>
        <end position="114"/>
    </location>
</feature>
<dbReference type="PANTHER" id="PTHR26379">
    <property type="entry name" value="BTB/POZ AND MATH DOMAIN-CONTAINING PROTEIN 1"/>
    <property type="match status" value="1"/>
</dbReference>
<dbReference type="PROSITE" id="PS50097">
    <property type="entry name" value="BTB"/>
    <property type="match status" value="1"/>
</dbReference>
<dbReference type="EMBL" id="BQKI01000010">
    <property type="protein sequence ID" value="GJN04041.1"/>
    <property type="molecule type" value="Genomic_DNA"/>
</dbReference>
<feature type="region of interest" description="Disordered" evidence="3">
    <location>
        <begin position="29"/>
        <end position="57"/>
    </location>
</feature>
<evidence type="ECO:0000313" key="6">
    <source>
        <dbReference type="EMBL" id="GJN04041.1"/>
    </source>
</evidence>
<comment type="pathway">
    <text evidence="1">Protein modification; protein ubiquitination.</text>
</comment>
<proteinExistence type="inferred from homology"/>
<feature type="region of interest" description="Disordered" evidence="3">
    <location>
        <begin position="86"/>
        <end position="118"/>
    </location>
</feature>
<evidence type="ECO:0000256" key="1">
    <source>
        <dbReference type="ARBA" id="ARBA00004906"/>
    </source>
</evidence>
<dbReference type="Pfam" id="PF24570">
    <property type="entry name" value="BACK_BPM_SPOP"/>
    <property type="match status" value="1"/>
</dbReference>
<dbReference type="GO" id="GO:0016567">
    <property type="term" value="P:protein ubiquitination"/>
    <property type="evidence" value="ECO:0007669"/>
    <property type="project" value="InterPro"/>
</dbReference>
<keyword evidence="7" id="KW-1185">Reference proteome</keyword>
<dbReference type="SUPFAM" id="SSF54695">
    <property type="entry name" value="POZ domain"/>
    <property type="match status" value="1"/>
</dbReference>
<dbReference type="InterPro" id="IPR002083">
    <property type="entry name" value="MATH/TRAF_dom"/>
</dbReference>
<dbReference type="Proteomes" id="UP001054889">
    <property type="component" value="Unassembled WGS sequence"/>
</dbReference>
<dbReference type="InterPro" id="IPR045005">
    <property type="entry name" value="BPM1-6"/>
</dbReference>
<name>A0AAV5D194_ELECO</name>
<feature type="domain" description="BTB" evidence="4">
    <location>
        <begin position="402"/>
        <end position="472"/>
    </location>
</feature>
<dbReference type="Gene3D" id="3.30.710.10">
    <property type="entry name" value="Potassium Channel Kv1.1, Chain A"/>
    <property type="match status" value="1"/>
</dbReference>
<dbReference type="PANTHER" id="PTHR26379:SF504">
    <property type="entry name" value="OS08G0523800 PROTEIN"/>
    <property type="match status" value="1"/>
</dbReference>
<dbReference type="Gene3D" id="1.25.40.420">
    <property type="match status" value="1"/>
</dbReference>
<gene>
    <name evidence="6" type="primary">ga21551</name>
    <name evidence="6" type="ORF">PR202_ga21551</name>
</gene>
<evidence type="ECO:0000259" key="4">
    <source>
        <dbReference type="PROSITE" id="PS50097"/>
    </source>
</evidence>
<dbReference type="PROSITE" id="PS50144">
    <property type="entry name" value="MATH"/>
    <property type="match status" value="1"/>
</dbReference>
<dbReference type="Pfam" id="PF22486">
    <property type="entry name" value="MATH_2"/>
    <property type="match status" value="2"/>
</dbReference>
<dbReference type="InterPro" id="IPR056423">
    <property type="entry name" value="BACK_BPM_SPOP"/>
</dbReference>
<dbReference type="SUPFAM" id="SSF49599">
    <property type="entry name" value="TRAF domain-like"/>
    <property type="match status" value="2"/>
</dbReference>
<sequence length="587" mass="64536">MTASPSWHAMAARLPHHAVVVHPPLLGWRRGGEAPRPKVQEGRGGGDVTGSGRPPIVATSVEEGRGAARVEEGRGGERWRRGQIWPPAHLGHVGGGGKRGGWGGGGERGGSGGGELDKPCRIMRQEVRDTKLISTLVEFKLDYEHTKHHPIGKELHSDAFTACGHLWRLNWYPCGDGHEADWGEYLSFYLELLSKSSIVEASFTACLEGNDQLPSSMVKRITARLNHRRFDTTVVGVRSTVSDSTSVQFKVDYDANKDLPIGHATHSDAFSAGGHMWRINCYPRGQKSADEGIYLSLFLELLNKSSVVGATFSLSLERNGQQSFSPAARKISANWFGTCGAFDWGWFQFIARTDLEENYVREEGHITVLSEVMVLNDSSNIPVPPSDIGKHIGTLLDSKDGMDVSFAIGDEILFAHRAVLAARSPVLREQLLGSTGNATRSPPITITTHKITPATFRAMLQFIYTDTLPGDDELGHPSTEALHNLLAAADWYALYRLKLLCANKLWNDISVDTVAATLACAKKYNCPELTNKCIDFFAMEENFREAVLTESFVQLVQQFPSIIVELRERCGHQEVVRACPYSSGAEE</sequence>
<dbReference type="InterPro" id="IPR000210">
    <property type="entry name" value="BTB/POZ_dom"/>
</dbReference>
<evidence type="ECO:0000256" key="2">
    <source>
        <dbReference type="ARBA" id="ARBA00010846"/>
    </source>
</evidence>
<dbReference type="CDD" id="cd00121">
    <property type="entry name" value="MATH"/>
    <property type="match status" value="2"/>
</dbReference>
<organism evidence="6 7">
    <name type="scientific">Eleusine coracana subsp. coracana</name>
    <dbReference type="NCBI Taxonomy" id="191504"/>
    <lineage>
        <taxon>Eukaryota</taxon>
        <taxon>Viridiplantae</taxon>
        <taxon>Streptophyta</taxon>
        <taxon>Embryophyta</taxon>
        <taxon>Tracheophyta</taxon>
        <taxon>Spermatophyta</taxon>
        <taxon>Magnoliopsida</taxon>
        <taxon>Liliopsida</taxon>
        <taxon>Poales</taxon>
        <taxon>Poaceae</taxon>
        <taxon>PACMAD clade</taxon>
        <taxon>Chloridoideae</taxon>
        <taxon>Cynodonteae</taxon>
        <taxon>Eleusininae</taxon>
        <taxon>Eleusine</taxon>
    </lineage>
</organism>
<comment type="similarity">
    <text evidence="2">Belongs to the Tdpoz family.</text>
</comment>
<reference evidence="6" key="2">
    <citation type="submission" date="2021-12" db="EMBL/GenBank/DDBJ databases">
        <title>Resequencing data analysis of finger millet.</title>
        <authorList>
            <person name="Hatakeyama M."/>
            <person name="Aluri S."/>
            <person name="Balachadran M.T."/>
            <person name="Sivarajan S.R."/>
            <person name="Poveda L."/>
            <person name="Shimizu-Inatsugi R."/>
            <person name="Schlapbach R."/>
            <person name="Sreeman S.M."/>
            <person name="Shimizu K.K."/>
        </authorList>
    </citation>
    <scope>NUCLEOTIDE SEQUENCE</scope>
</reference>
<evidence type="ECO:0000256" key="3">
    <source>
        <dbReference type="SAM" id="MobiDB-lite"/>
    </source>
</evidence>
<feature type="domain" description="MATH" evidence="5">
    <location>
        <begin position="244"/>
        <end position="372"/>
    </location>
</feature>
<dbReference type="Gene3D" id="2.60.210.10">
    <property type="entry name" value="Apoptosis, Tumor Necrosis Factor Receptor Associated Protein 2, Chain A"/>
    <property type="match status" value="2"/>
</dbReference>
<comment type="caution">
    <text evidence="6">The sequence shown here is derived from an EMBL/GenBank/DDBJ whole genome shotgun (WGS) entry which is preliminary data.</text>
</comment>
<evidence type="ECO:0000313" key="7">
    <source>
        <dbReference type="Proteomes" id="UP001054889"/>
    </source>
</evidence>
<reference evidence="6" key="1">
    <citation type="journal article" date="2018" name="DNA Res.">
        <title>Multiple hybrid de novo genome assembly of finger millet, an orphan allotetraploid crop.</title>
        <authorList>
            <person name="Hatakeyama M."/>
            <person name="Aluri S."/>
            <person name="Balachadran M.T."/>
            <person name="Sivarajan S.R."/>
            <person name="Patrignani A."/>
            <person name="Gruter S."/>
            <person name="Poveda L."/>
            <person name="Shimizu-Inatsugi R."/>
            <person name="Baeten J."/>
            <person name="Francoijs K.J."/>
            <person name="Nataraja K.N."/>
            <person name="Reddy Y.A.N."/>
            <person name="Phadnis S."/>
            <person name="Ravikumar R.L."/>
            <person name="Schlapbach R."/>
            <person name="Sreeman S.M."/>
            <person name="Shimizu K.K."/>
        </authorList>
    </citation>
    <scope>NUCLEOTIDE SEQUENCE</scope>
</reference>
<dbReference type="InterPro" id="IPR008974">
    <property type="entry name" value="TRAF-like"/>
</dbReference>
<dbReference type="InterPro" id="IPR011333">
    <property type="entry name" value="SKP1/BTB/POZ_sf"/>
</dbReference>
<accession>A0AAV5D194</accession>
<evidence type="ECO:0000259" key="5">
    <source>
        <dbReference type="PROSITE" id="PS50144"/>
    </source>
</evidence>
<dbReference type="Pfam" id="PF00651">
    <property type="entry name" value="BTB"/>
    <property type="match status" value="1"/>
</dbReference>
<dbReference type="AlphaFoldDB" id="A0AAV5D194"/>
<protein>
    <submittedName>
        <fullName evidence="6">Uncharacterized protein</fullName>
    </submittedName>
</protein>
<dbReference type="SMART" id="SM00225">
    <property type="entry name" value="BTB"/>
    <property type="match status" value="1"/>
</dbReference>
<feature type="compositionally biased region" description="Basic and acidic residues" evidence="3">
    <location>
        <begin position="30"/>
        <end position="41"/>
    </location>
</feature>